<evidence type="ECO:0000256" key="1">
    <source>
        <dbReference type="ARBA" id="ARBA00004613"/>
    </source>
</evidence>
<evidence type="ECO:0000313" key="5">
    <source>
        <dbReference type="Proteomes" id="UP000033684"/>
    </source>
</evidence>
<evidence type="ECO:0000313" key="4">
    <source>
        <dbReference type="EMBL" id="KJV06819.1"/>
    </source>
</evidence>
<dbReference type="InterPro" id="IPR018511">
    <property type="entry name" value="Hemolysin-typ_Ca-bd_CS"/>
</dbReference>
<keyword evidence="5" id="KW-1185">Reference proteome</keyword>
<dbReference type="PANTHER" id="PTHR38340:SF1">
    <property type="entry name" value="S-LAYER PROTEIN"/>
    <property type="match status" value="1"/>
</dbReference>
<dbReference type="AlphaFoldDB" id="A0A0F3IMN1"/>
<dbReference type="GO" id="GO:0005509">
    <property type="term" value="F:calcium ion binding"/>
    <property type="evidence" value="ECO:0007669"/>
    <property type="project" value="InterPro"/>
</dbReference>
<accession>A0A0F3IMN1</accession>
<comment type="caution">
    <text evidence="4">The sequence shown here is derived from an EMBL/GenBank/DDBJ whole genome shotgun (WGS) entry which is preliminary data.</text>
</comment>
<dbReference type="PRINTS" id="PR00313">
    <property type="entry name" value="CABNDNGRPT"/>
</dbReference>
<dbReference type="OrthoDB" id="5569147at2"/>
<dbReference type="SUPFAM" id="SSF51120">
    <property type="entry name" value="beta-Roll"/>
    <property type="match status" value="5"/>
</dbReference>
<dbReference type="Gene3D" id="2.150.10.10">
    <property type="entry name" value="Serralysin-like metalloprotease, C-terminal"/>
    <property type="match status" value="5"/>
</dbReference>
<reference evidence="4 5" key="2">
    <citation type="journal article" date="2016" name="Microb. Ecol.">
        <title>Genome Characteristics of a Novel Type I Methanotroph (Sn10-6) Isolated from a Flooded Indian Rice Field.</title>
        <authorList>
            <person name="Rahalkar M.C."/>
            <person name="Pandit P.S."/>
            <person name="Dhakephalkar P.K."/>
            <person name="Pore S."/>
            <person name="Arora P."/>
            <person name="Kapse N."/>
        </authorList>
    </citation>
    <scope>NUCLEOTIDE SEQUENCE [LARGE SCALE GENOMIC DNA]</scope>
    <source>
        <strain evidence="4 5">Sn10-6</strain>
    </source>
</reference>
<name>A0A0F3IMN1_9GAMM</name>
<keyword evidence="2" id="KW-0964">Secreted</keyword>
<keyword evidence="3" id="KW-0106">Calcium</keyword>
<dbReference type="PROSITE" id="PS00330">
    <property type="entry name" value="HEMOLYSIN_CALCIUM"/>
    <property type="match status" value="4"/>
</dbReference>
<gene>
    <name evidence="4" type="ORF">VZ94_08730</name>
</gene>
<dbReference type="GO" id="GO:0005576">
    <property type="term" value="C:extracellular region"/>
    <property type="evidence" value="ECO:0007669"/>
    <property type="project" value="UniProtKB-SubCell"/>
</dbReference>
<dbReference type="PANTHER" id="PTHR38340">
    <property type="entry name" value="S-LAYER PROTEIN"/>
    <property type="match status" value="1"/>
</dbReference>
<dbReference type="InterPro" id="IPR001343">
    <property type="entry name" value="Hemolysn_Ca-bd"/>
</dbReference>
<sequence length="893" mass="93555">MANQPTQKNDIINAGFGITTIDGLDGIDILVINWGSLTRNITEGNHNFSDGLFNQVTHWNFERWNITTGSGDDVFSGGSLADTLVGGAGFDVITGYGGEDSIDGGNGIDTWVDDFSSLTKPVKIVIKALSGANTTTEIQLGSLAVPTVVNIEALNIRTGNGSDTVSVGKQSYNDTIYTGGGNDTINIGLGGSDFVQGGDGVDIGIFDWSASTGTITVDPGWDDYSDGLGRYVNFDAVERFDLTGGSGSDTLAGDIYNDTLRGGDGWDVLYGFRGADILDGGLGVDTWRADYSPVASAITIKLSANVNANEVIGGIAGASVKNIERLEFSSGSGNDVISVGDFAYDDDIRANGGNDTIHVGTGGSDYVLGGDGIDIGCFNWQLSSTDITVDPNWDDYSDGQGRSVNFDAVERFSIIGGTGDDQLAGDVYKDTLIGGAGNDTLYGSQGSDTLDGGAGIDVWDADYSQSATAVKILLTSSSNTNQVIAGINNALVTNIERLDFSSGAGNDVISVGAFAYNDRIWTNSGEDSINVGTGGSDYVNGGDGVDVAAFNWQASVTDITVDPNWDDYSDSEGRSVNFDAVERFNLIGGSGNDHLAGDAWNDTLVGGTGNDHLDSGLLRTDIETYNTDVIDGGAGIDVWEADFSVSSEDITIVLSSVAGKNAVLSGISDGAIKAVVKNIERLDFVSGAGNDVISSGHFAYDDNLWGRDGNDLLAVGYGGYDYANGGNGIDIGSFDWSNSTTSISVDPNWDDYSDLQGRYVNFDSIERFDLTGGSGNDYLAGDAYSDTLVGGAGNDELDGFAGDDFLTGGLGHDLFNIRTGNGQDVINDFDAGQTVGDIVYFINRPFADMSFDAIQQNLSQDGEDAILTLSGTDVIRFIGVNMNTFVADDFLWS</sequence>
<evidence type="ECO:0000256" key="3">
    <source>
        <dbReference type="ARBA" id="ARBA00022837"/>
    </source>
</evidence>
<dbReference type="Proteomes" id="UP000033684">
    <property type="component" value="Unassembled WGS sequence"/>
</dbReference>
<evidence type="ECO:0008006" key="6">
    <source>
        <dbReference type="Google" id="ProtNLM"/>
    </source>
</evidence>
<organism evidence="4 5">
    <name type="scientific">Methylocucumis oryzae</name>
    <dbReference type="NCBI Taxonomy" id="1632867"/>
    <lineage>
        <taxon>Bacteria</taxon>
        <taxon>Pseudomonadati</taxon>
        <taxon>Pseudomonadota</taxon>
        <taxon>Gammaproteobacteria</taxon>
        <taxon>Methylococcales</taxon>
        <taxon>Methylococcaceae</taxon>
        <taxon>Methylocucumis</taxon>
    </lineage>
</organism>
<evidence type="ECO:0000256" key="2">
    <source>
        <dbReference type="ARBA" id="ARBA00022525"/>
    </source>
</evidence>
<proteinExistence type="predicted"/>
<reference evidence="5" key="1">
    <citation type="submission" date="2015-03" db="EMBL/GenBank/DDBJ databases">
        <title>Draft genome sequence of a novel methanotroph (Sn10-6) isolated from flooded ricefield rhizosphere in India.</title>
        <authorList>
            <person name="Pandit P.S."/>
            <person name="Pore S.D."/>
            <person name="Arora P."/>
            <person name="Kapse N.G."/>
            <person name="Dhakephalkar P.K."/>
            <person name="Rahalkar M.C."/>
        </authorList>
    </citation>
    <scope>NUCLEOTIDE SEQUENCE [LARGE SCALE GENOMIC DNA]</scope>
    <source>
        <strain evidence="5">Sn10-6</strain>
    </source>
</reference>
<dbReference type="EMBL" id="LAJX01000085">
    <property type="protein sequence ID" value="KJV06819.1"/>
    <property type="molecule type" value="Genomic_DNA"/>
</dbReference>
<comment type="subcellular location">
    <subcellularLocation>
        <location evidence="1">Secreted</location>
    </subcellularLocation>
</comment>
<dbReference type="Pfam" id="PF00353">
    <property type="entry name" value="HemolysinCabind"/>
    <property type="match status" value="8"/>
</dbReference>
<dbReference type="RefSeq" id="WP_045778934.1">
    <property type="nucleotide sequence ID" value="NZ_LAJX01000085.1"/>
</dbReference>
<dbReference type="PATRIC" id="fig|1632867.3.peg.5488"/>
<protein>
    <recommendedName>
        <fullName evidence="6">Haemolysin-type calcium binding-related domain-containing protein</fullName>
    </recommendedName>
</protein>
<dbReference type="InterPro" id="IPR011049">
    <property type="entry name" value="Serralysin-like_metalloprot_C"/>
</dbReference>
<dbReference type="InterPro" id="IPR050557">
    <property type="entry name" value="RTX_toxin/Mannuronan_C5-epim"/>
</dbReference>